<dbReference type="Pfam" id="PF14622">
    <property type="entry name" value="Ribonucleas_3_3"/>
    <property type="match status" value="1"/>
</dbReference>
<dbReference type="InterPro" id="IPR000999">
    <property type="entry name" value="RNase_III_dom"/>
</dbReference>
<name>A0AAN7YEV4_9PEZI</name>
<evidence type="ECO:0000313" key="2">
    <source>
        <dbReference type="EMBL" id="KAK5110283.1"/>
    </source>
</evidence>
<dbReference type="PROSITE" id="PS50142">
    <property type="entry name" value="RNASE_3_2"/>
    <property type="match status" value="1"/>
</dbReference>
<reference evidence="2" key="1">
    <citation type="submission" date="2023-08" db="EMBL/GenBank/DDBJ databases">
        <title>Black Yeasts Isolated from many extreme environments.</title>
        <authorList>
            <person name="Coleine C."/>
            <person name="Stajich J.E."/>
            <person name="Selbmann L."/>
        </authorList>
    </citation>
    <scope>NUCLEOTIDE SEQUENCE</scope>
    <source>
        <strain evidence="2">CCFEE 5401</strain>
    </source>
</reference>
<dbReference type="InterPro" id="IPR036389">
    <property type="entry name" value="RNase_III_sf"/>
</dbReference>
<feature type="domain" description="RNase III" evidence="1">
    <location>
        <begin position="10"/>
        <end position="128"/>
    </location>
</feature>
<dbReference type="SUPFAM" id="SSF69065">
    <property type="entry name" value="RNase III domain-like"/>
    <property type="match status" value="1"/>
</dbReference>
<dbReference type="Gene3D" id="1.10.1520.10">
    <property type="entry name" value="Ribonuclease III domain"/>
    <property type="match status" value="1"/>
</dbReference>
<dbReference type="EMBL" id="JAVRRL010000051">
    <property type="protein sequence ID" value="KAK5110283.1"/>
    <property type="molecule type" value="Genomic_DNA"/>
</dbReference>
<evidence type="ECO:0000313" key="3">
    <source>
        <dbReference type="Proteomes" id="UP001310890"/>
    </source>
</evidence>
<dbReference type="Proteomes" id="UP001310890">
    <property type="component" value="Unassembled WGS sequence"/>
</dbReference>
<gene>
    <name evidence="2" type="ORF">LTR62_006136</name>
</gene>
<protein>
    <recommendedName>
        <fullName evidence="1">RNase III domain-containing protein</fullName>
    </recommendedName>
</protein>
<dbReference type="AlphaFoldDB" id="A0AAN7YEV4"/>
<dbReference type="SMART" id="SM00535">
    <property type="entry name" value="RIBOc"/>
    <property type="match status" value="1"/>
</dbReference>
<accession>A0AAN7YEV4</accession>
<dbReference type="GO" id="GO:0004525">
    <property type="term" value="F:ribonuclease III activity"/>
    <property type="evidence" value="ECO:0007669"/>
    <property type="project" value="InterPro"/>
</dbReference>
<dbReference type="GO" id="GO:0006396">
    <property type="term" value="P:RNA processing"/>
    <property type="evidence" value="ECO:0007669"/>
    <property type="project" value="InterPro"/>
</dbReference>
<comment type="caution">
    <text evidence="2">The sequence shown here is derived from an EMBL/GenBank/DDBJ whole genome shotgun (WGS) entry which is preliminary data.</text>
</comment>
<evidence type="ECO:0000259" key="1">
    <source>
        <dbReference type="PROSITE" id="PS50142"/>
    </source>
</evidence>
<proteinExistence type="predicted"/>
<sequence>MAFLKLAEAKTLLAKVVHYDFHDETLLCEAIDTTGMRKPQSNQRLALLGDVMLKHVLLDTWYPTGTPKGTGNTIVSTLGSNGSLAAAARSAGLAKCIITHPGFMGPISDGMLATAVEAILGAIYLDSSKSMDKMKEIMTALGLMAGIIG</sequence>
<organism evidence="2 3">
    <name type="scientific">Meristemomyces frigidus</name>
    <dbReference type="NCBI Taxonomy" id="1508187"/>
    <lineage>
        <taxon>Eukaryota</taxon>
        <taxon>Fungi</taxon>
        <taxon>Dikarya</taxon>
        <taxon>Ascomycota</taxon>
        <taxon>Pezizomycotina</taxon>
        <taxon>Dothideomycetes</taxon>
        <taxon>Dothideomycetidae</taxon>
        <taxon>Mycosphaerellales</taxon>
        <taxon>Teratosphaeriaceae</taxon>
        <taxon>Meristemomyces</taxon>
    </lineage>
</organism>